<feature type="signal peptide" evidence="1">
    <location>
        <begin position="1"/>
        <end position="23"/>
    </location>
</feature>
<dbReference type="EMBL" id="AF265266">
    <property type="protein sequence ID" value="AAK01328.1"/>
    <property type="molecule type" value="Genomic_DNA"/>
</dbReference>
<keyword evidence="1" id="KW-0732">Signal</keyword>
<dbReference type="AlphaFoldDB" id="Q99IZ4"/>
<proteinExistence type="predicted"/>
<name>Q99IZ4_9BACT</name>
<evidence type="ECO:0000256" key="1">
    <source>
        <dbReference type="SAM" id="SignalP"/>
    </source>
</evidence>
<evidence type="ECO:0000313" key="2">
    <source>
        <dbReference type="EMBL" id="AAK01328.1"/>
    </source>
</evidence>
<feature type="chain" id="PRO_5004322688" evidence="1">
    <location>
        <begin position="24"/>
        <end position="165"/>
    </location>
</feature>
<accession>Q99IZ4</accession>
<organism evidence="2">
    <name type="scientific">uncultured bacterium HB1-38</name>
    <dbReference type="NCBI Taxonomy" id="138994"/>
    <lineage>
        <taxon>Bacteria</taxon>
        <taxon>environmental samples</taxon>
    </lineage>
</organism>
<sequence>MTTRRAINVLLSLAIVAPLDAGAAPPASPSIDGTYELTTRVMADGTVVKPPTVVALYSLVNGQFNLNLLVKNHDGTIGSESTIGRYTFSKEKYCEWIVYTTRNNLDKPGVTNEAPEVNDHCAPVTSKGRQFNFAPPGEGVTVSFGPGGFTATISNEFVDHWNKIQ</sequence>
<protein>
    <submittedName>
        <fullName evidence="2">Uncharacterized protein</fullName>
    </submittedName>
</protein>
<reference evidence="2" key="1">
    <citation type="journal article" date="2001" name="Appl. Environ. Microbiol.">
        <title>Gene cassette PCR: sequence-independent recovery of entire genes from environmental DNA.</title>
        <authorList>
            <person name="Stokes H.W."/>
            <person name="Holmes A.J."/>
            <person name="Nield B.S."/>
            <person name="Holley M.P."/>
            <person name="Nevalainen K.M."/>
            <person name="Mabbutt B.C."/>
            <person name="Gillings M.R."/>
        </authorList>
    </citation>
    <scope>NUCLEOTIDE SEQUENCE</scope>
</reference>